<feature type="transmembrane region" description="Helical" evidence="7">
    <location>
        <begin position="576"/>
        <end position="604"/>
    </location>
</feature>
<dbReference type="GO" id="GO:0005886">
    <property type="term" value="C:plasma membrane"/>
    <property type="evidence" value="ECO:0007669"/>
    <property type="project" value="TreeGrafter"/>
</dbReference>
<name>A0A7S3S7T8_EMIHU</name>
<feature type="compositionally biased region" description="Low complexity" evidence="6">
    <location>
        <begin position="100"/>
        <end position="115"/>
    </location>
</feature>
<keyword evidence="3 7" id="KW-0812">Transmembrane</keyword>
<accession>A0A7S3S7T8</accession>
<dbReference type="EMBL" id="HBIR01020654">
    <property type="protein sequence ID" value="CAE0546612.1"/>
    <property type="molecule type" value="Transcribed_RNA"/>
</dbReference>
<reference evidence="9" key="1">
    <citation type="submission" date="2021-01" db="EMBL/GenBank/DDBJ databases">
        <authorList>
            <person name="Corre E."/>
            <person name="Pelletier E."/>
            <person name="Niang G."/>
            <person name="Scheremetjew M."/>
            <person name="Finn R."/>
            <person name="Kale V."/>
            <person name="Holt S."/>
            <person name="Cochrane G."/>
            <person name="Meng A."/>
            <person name="Brown T."/>
            <person name="Cohen L."/>
        </authorList>
    </citation>
    <scope>NUCLEOTIDE SEQUENCE</scope>
    <source>
        <strain evidence="9">379</strain>
    </source>
</reference>
<gene>
    <name evidence="9" type="ORF">EHUX00137_LOCUS15704</name>
</gene>
<keyword evidence="5 7" id="KW-0472">Membrane</keyword>
<comment type="subcellular location">
    <subcellularLocation>
        <location evidence="1">Membrane</location>
        <topology evidence="1">Multi-pass membrane protein</topology>
    </subcellularLocation>
</comment>
<feature type="transmembrane region" description="Helical" evidence="7">
    <location>
        <begin position="533"/>
        <end position="556"/>
    </location>
</feature>
<feature type="region of interest" description="Disordered" evidence="6">
    <location>
        <begin position="100"/>
        <end position="138"/>
    </location>
</feature>
<dbReference type="Pfam" id="PF03600">
    <property type="entry name" value="CitMHS"/>
    <property type="match status" value="1"/>
</dbReference>
<evidence type="ECO:0000313" key="9">
    <source>
        <dbReference type="EMBL" id="CAE0546612.1"/>
    </source>
</evidence>
<feature type="transmembrane region" description="Helical" evidence="7">
    <location>
        <begin position="655"/>
        <end position="676"/>
    </location>
</feature>
<protein>
    <recommendedName>
        <fullName evidence="8">Citrate transporter-like domain-containing protein</fullName>
    </recommendedName>
</protein>
<dbReference type="GO" id="GO:0022857">
    <property type="term" value="F:transmembrane transporter activity"/>
    <property type="evidence" value="ECO:0007669"/>
    <property type="project" value="TreeGrafter"/>
</dbReference>
<evidence type="ECO:0000256" key="5">
    <source>
        <dbReference type="ARBA" id="ARBA00023136"/>
    </source>
</evidence>
<dbReference type="PANTHER" id="PTHR10283">
    <property type="entry name" value="SOLUTE CARRIER FAMILY 13 MEMBER"/>
    <property type="match status" value="1"/>
</dbReference>
<feature type="domain" description="Citrate transporter-like" evidence="8">
    <location>
        <begin position="183"/>
        <end position="610"/>
    </location>
</feature>
<dbReference type="InterPro" id="IPR004680">
    <property type="entry name" value="Cit_transptr-like_dom"/>
</dbReference>
<evidence type="ECO:0000256" key="3">
    <source>
        <dbReference type="ARBA" id="ARBA00022692"/>
    </source>
</evidence>
<evidence type="ECO:0000256" key="4">
    <source>
        <dbReference type="ARBA" id="ARBA00022989"/>
    </source>
</evidence>
<evidence type="ECO:0000259" key="8">
    <source>
        <dbReference type="Pfam" id="PF03600"/>
    </source>
</evidence>
<evidence type="ECO:0000256" key="2">
    <source>
        <dbReference type="ARBA" id="ARBA00022448"/>
    </source>
</evidence>
<sequence length="745" mass="78309">MECTSSSSDRPREPVRAFSRVPSTLALLGNTWHAPERSPAVPGLGRRSFSLIEMHMRQGSAPRLREFTPAPVFHKHDSVLGAHAVVRDLEAMGGLISSSHSLSRLPSAPPRSSSSEPPPQPREAAAVEGPKQEPPPAEAFCTRPHAIGAASGLLLFGWLQFVELSAEQPLANEMLAVVALVAVFWMFEVLPLPVTSLLPMLLIPAFGILDHSLVASAYWGPVQMMFVGAFIVDVGIEHVMLHQRLALNILLRTGVERPFVVVASFSAISFCFSSVCSNTATVVMLVPFATGLLDTSAEQARARGEEHQAASLQRAVLLGIAFAANGGGIATLVGTPPNGVLAGQPSLHGEVGFANWFLFAAPIACCTLLIALAVLHFGVLRGVRLSLDEQSLRAQLEDLEAEDVLVSSSPRERTRTQPHSAVSTGTIVLASLLVARCSEDTAQDRTPALRLARSPRRLQGLGPTSRDEVVAAGALALQVFLWVSRPYLLEPVFGPGLGDSATACGAAVLLFVVPSSERPGESVLTWSVAQQHLPWGILLLLGAGFAIAAGCEASGLTTALGGSLAEALSGLTDLPLVITIVAAVSLLTQLTSNTATANTLLPLLNAVAKAKLTNPLLLLLPTTIACSFAFVLPAATAPNSVIFATERLDIADFVVNGGITTGLSIAICSPLVYLMADTVFDVRAPYPRWACDDPESCAWVAVAGEVDGSSVEEQACAVVSDESCRLRNGTLVDLAATLAETAEPP</sequence>
<evidence type="ECO:0000256" key="7">
    <source>
        <dbReference type="SAM" id="Phobius"/>
    </source>
</evidence>
<evidence type="ECO:0000256" key="6">
    <source>
        <dbReference type="SAM" id="MobiDB-lite"/>
    </source>
</evidence>
<organism evidence="9">
    <name type="scientific">Emiliania huxleyi</name>
    <name type="common">Coccolithophore</name>
    <name type="synonym">Pontosphaera huxleyi</name>
    <dbReference type="NCBI Taxonomy" id="2903"/>
    <lineage>
        <taxon>Eukaryota</taxon>
        <taxon>Haptista</taxon>
        <taxon>Haptophyta</taxon>
        <taxon>Prymnesiophyceae</taxon>
        <taxon>Isochrysidales</taxon>
        <taxon>Noelaerhabdaceae</taxon>
        <taxon>Emiliania</taxon>
    </lineage>
</organism>
<feature type="transmembrane region" description="Helical" evidence="7">
    <location>
        <begin position="353"/>
        <end position="375"/>
    </location>
</feature>
<keyword evidence="2" id="KW-0813">Transport</keyword>
<proteinExistence type="predicted"/>
<dbReference type="PANTHER" id="PTHR10283:SF82">
    <property type="entry name" value="SOLUTE CARRIER FAMILY 13 MEMBER 2"/>
    <property type="match status" value="1"/>
</dbReference>
<feature type="transmembrane region" description="Helical" evidence="7">
    <location>
        <begin position="314"/>
        <end position="333"/>
    </location>
</feature>
<feature type="transmembrane region" description="Helical" evidence="7">
    <location>
        <begin position="616"/>
        <end position="635"/>
    </location>
</feature>
<keyword evidence="4 7" id="KW-1133">Transmembrane helix</keyword>
<evidence type="ECO:0000256" key="1">
    <source>
        <dbReference type="ARBA" id="ARBA00004141"/>
    </source>
</evidence>
<feature type="transmembrane region" description="Helical" evidence="7">
    <location>
        <begin position="174"/>
        <end position="194"/>
    </location>
</feature>
<dbReference type="AlphaFoldDB" id="A0A7S3S7T8"/>